<dbReference type="Pfam" id="PF09491">
    <property type="entry name" value="RE_AlwI"/>
    <property type="match status" value="1"/>
</dbReference>
<dbReference type="RefSeq" id="WP_008335428.1">
    <property type="nucleotide sequence ID" value="NZ_AFRZ01000001.1"/>
</dbReference>
<keyword evidence="2" id="KW-1185">Reference proteome</keyword>
<gene>
    <name evidence="1" type="ORF">SMGD1_1578</name>
</gene>
<dbReference type="Gene3D" id="3.40.91.50">
    <property type="match status" value="1"/>
</dbReference>
<dbReference type="PATRIC" id="fig|929558.5.peg.1569"/>
<protein>
    <submittedName>
        <fullName evidence="1">Putative restriction endonuclease</fullName>
    </submittedName>
</protein>
<dbReference type="STRING" id="929558.SMGD1_1578"/>
<dbReference type="OrthoDB" id="5314016at2"/>
<dbReference type="eggNOG" id="COG1578">
    <property type="taxonomic scope" value="Bacteria"/>
</dbReference>
<reference evidence="1 2" key="1">
    <citation type="journal article" date="2012" name="Proc. Natl. Acad. Sci. U.S.A.">
        <title>Genome and physiology of a model Epsilonproteobacterium responsible for sulfide detoxification in marine oxygen depletion zones.</title>
        <authorList>
            <person name="Grote J."/>
            <person name="Schott T."/>
            <person name="Bruckner C.G."/>
            <person name="Glockner F.O."/>
            <person name="Jost G."/>
            <person name="Teeling H."/>
            <person name="Labrenz M."/>
            <person name="Jurgens K."/>
        </authorList>
    </citation>
    <scope>NUCLEOTIDE SEQUENCE [LARGE SCALE GENOMIC DNA]</scope>
    <source>
        <strain evidence="1 2">GD1</strain>
    </source>
</reference>
<dbReference type="HOGENOM" id="CLU_451065_0_0_7"/>
<organism evidence="1 2">
    <name type="scientific">Sulfurimonas gotlandica (strain DSM 19862 / JCM 16533 / GD1)</name>
    <dbReference type="NCBI Taxonomy" id="929558"/>
    <lineage>
        <taxon>Bacteria</taxon>
        <taxon>Pseudomonadati</taxon>
        <taxon>Campylobacterota</taxon>
        <taxon>Epsilonproteobacteria</taxon>
        <taxon>Campylobacterales</taxon>
        <taxon>Sulfurimonadaceae</taxon>
        <taxon>Sulfurimonas</taxon>
    </lineage>
</organism>
<comment type="caution">
    <text evidence="1">The sequence shown here is derived from an EMBL/GenBank/DDBJ whole genome shotgun (WGS) entry which is preliminary data.</text>
</comment>
<accession>H1FUF0</accession>
<dbReference type="AlphaFoldDB" id="B6BHV1"/>
<evidence type="ECO:0000313" key="2">
    <source>
        <dbReference type="Proteomes" id="UP000006431"/>
    </source>
</evidence>
<sequence length="589" mass="69588">MRKAWSISTTVRNPERLRNFLITLKEIENEEWNHKTQIEFQARLVKNRYYGFGSTQFYNNLPSHLVEHIQDINHIITLDEAVHILEERNYPEGIAIRGRTSYKPLEKIGLASIVDRKIKLTSLGKYLLEDDYDLGEMFFKSFLKWQYPNPVDRDFRDAKIYNLKPFILTLHLINEVNKICRFKDMKEVGISKTEFEIFGQTLLNYKDLETQAKTLVEFRLALKAIKPHKEKKEFIQKNIEEFLADFTNIDNNNLSDYADNTIRYFRLTRLIHIRGNGFYIDLEPRRMVEINALLETYDGSSDEFSKKDYIDYISDINLPVLPWQSEQEQKKISDAIKVEVEALEFELEMQEFLDAKSVEELREYRKKLQNIKIKKELQNLSKIDETIDALNNIRNLDLKPSIALEKYITMALNIINDAKEIRANSLVGDDNEFIFTAPANKPDIECYYESFNSICEVTMLNGRDQWHNEGQPVMRHFRDFENSSSNKSNYCLFVAPKLHRDTINTFWFSLKYEYEGTKQKIVPFTINQIIEILEVIKKLKEKGKLFSHLQFQNILDEIVALKDEDSVNNSDDWLRAIPESINKFRREVL</sequence>
<dbReference type="REBASE" id="42052">
    <property type="entry name" value="SgoGD1ORF1577P"/>
</dbReference>
<accession>B6BHV1</accession>
<keyword evidence="1" id="KW-0378">Hydrolase</keyword>
<dbReference type="EMBL" id="AFRZ01000001">
    <property type="protein sequence ID" value="EHP30102.1"/>
    <property type="molecule type" value="Genomic_DNA"/>
</dbReference>
<keyword evidence="1" id="KW-0255">Endonuclease</keyword>
<keyword evidence="1" id="KW-0540">Nuclease</keyword>
<dbReference type="InterPro" id="IPR018573">
    <property type="entry name" value="Restrct_endonuc_II_AlwI"/>
</dbReference>
<evidence type="ECO:0000313" key="1">
    <source>
        <dbReference type="EMBL" id="EHP30102.1"/>
    </source>
</evidence>
<dbReference type="GO" id="GO:0004519">
    <property type="term" value="F:endonuclease activity"/>
    <property type="evidence" value="ECO:0007669"/>
    <property type="project" value="UniProtKB-KW"/>
</dbReference>
<dbReference type="Proteomes" id="UP000006431">
    <property type="component" value="Unassembled WGS sequence"/>
</dbReference>
<name>B6BHV1_SULGG</name>
<proteinExistence type="predicted"/>